<dbReference type="Gene3D" id="3.30.565.10">
    <property type="entry name" value="Histidine kinase-like ATPase, C-terminal domain"/>
    <property type="match status" value="1"/>
</dbReference>
<name>A0ABS8DM50_9FIRM</name>
<evidence type="ECO:0000259" key="12">
    <source>
        <dbReference type="Pfam" id="PF02518"/>
    </source>
</evidence>
<dbReference type="InterPro" id="IPR036890">
    <property type="entry name" value="HATPase_C_sf"/>
</dbReference>
<dbReference type="EMBL" id="JAJCIS010000030">
    <property type="protein sequence ID" value="MCB7389527.1"/>
    <property type="molecule type" value="Genomic_DNA"/>
</dbReference>
<evidence type="ECO:0000256" key="4">
    <source>
        <dbReference type="ARBA" id="ARBA00022679"/>
    </source>
</evidence>
<evidence type="ECO:0000256" key="3">
    <source>
        <dbReference type="ARBA" id="ARBA00022553"/>
    </source>
</evidence>
<dbReference type="Pfam" id="PF10114">
    <property type="entry name" value="PocR"/>
    <property type="match status" value="1"/>
</dbReference>
<dbReference type="Pfam" id="PF02518">
    <property type="entry name" value="HATPase_c"/>
    <property type="match status" value="1"/>
</dbReference>
<dbReference type="PANTHER" id="PTHR34220">
    <property type="entry name" value="SENSOR HISTIDINE KINASE YPDA"/>
    <property type="match status" value="1"/>
</dbReference>
<evidence type="ECO:0000313" key="16">
    <source>
        <dbReference type="Proteomes" id="UP001299546"/>
    </source>
</evidence>
<evidence type="ECO:0000256" key="9">
    <source>
        <dbReference type="ARBA" id="ARBA00022989"/>
    </source>
</evidence>
<feature type="domain" description="PocR" evidence="14">
    <location>
        <begin position="11"/>
        <end position="169"/>
    </location>
</feature>
<comment type="subcellular location">
    <subcellularLocation>
        <location evidence="1">Cell membrane</location>
        <topology evidence="1">Multi-pass membrane protein</topology>
    </subcellularLocation>
</comment>
<evidence type="ECO:0000313" key="15">
    <source>
        <dbReference type="EMBL" id="MCB7389527.1"/>
    </source>
</evidence>
<keyword evidence="4" id="KW-0808">Transferase</keyword>
<keyword evidence="11" id="KW-0472">Membrane</keyword>
<dbReference type="Proteomes" id="UP001299546">
    <property type="component" value="Unassembled WGS sequence"/>
</dbReference>
<comment type="caution">
    <text evidence="15">The sequence shown here is derived from an EMBL/GenBank/DDBJ whole genome shotgun (WGS) entry which is preliminary data.</text>
</comment>
<keyword evidence="3" id="KW-0597">Phosphoprotein</keyword>
<dbReference type="InterPro" id="IPR003594">
    <property type="entry name" value="HATPase_dom"/>
</dbReference>
<evidence type="ECO:0000259" key="13">
    <source>
        <dbReference type="Pfam" id="PF06580"/>
    </source>
</evidence>
<evidence type="ECO:0000256" key="7">
    <source>
        <dbReference type="ARBA" id="ARBA00022777"/>
    </source>
</evidence>
<evidence type="ECO:0000256" key="6">
    <source>
        <dbReference type="ARBA" id="ARBA00022741"/>
    </source>
</evidence>
<dbReference type="Pfam" id="PF06580">
    <property type="entry name" value="His_kinase"/>
    <property type="match status" value="1"/>
</dbReference>
<evidence type="ECO:0000256" key="5">
    <source>
        <dbReference type="ARBA" id="ARBA00022692"/>
    </source>
</evidence>
<proteinExistence type="predicted"/>
<feature type="domain" description="Signal transduction histidine kinase internal region" evidence="13">
    <location>
        <begin position="204"/>
        <end position="281"/>
    </location>
</feature>
<dbReference type="InterPro" id="IPR018771">
    <property type="entry name" value="PocR_dom"/>
</dbReference>
<keyword evidence="5" id="KW-0812">Transmembrane</keyword>
<dbReference type="InterPro" id="IPR050640">
    <property type="entry name" value="Bact_2-comp_sensor_kinase"/>
</dbReference>
<keyword evidence="10" id="KW-0902">Two-component regulatory system</keyword>
<keyword evidence="6" id="KW-0547">Nucleotide-binding</keyword>
<accession>A0ABS8DM50</accession>
<dbReference type="InterPro" id="IPR010559">
    <property type="entry name" value="Sig_transdc_His_kin_internal"/>
</dbReference>
<keyword evidence="2" id="KW-1003">Cell membrane</keyword>
<evidence type="ECO:0000256" key="8">
    <source>
        <dbReference type="ARBA" id="ARBA00022840"/>
    </source>
</evidence>
<keyword evidence="9" id="KW-1133">Transmembrane helix</keyword>
<gene>
    <name evidence="15" type="ORF">LIZ65_19785</name>
</gene>
<dbReference type="SUPFAM" id="SSF55874">
    <property type="entry name" value="ATPase domain of HSP90 chaperone/DNA topoisomerase II/histidine kinase"/>
    <property type="match status" value="1"/>
</dbReference>
<organism evidence="15 16">
    <name type="scientific">Bariatricus massiliensis</name>
    <dbReference type="NCBI Taxonomy" id="1745713"/>
    <lineage>
        <taxon>Bacteria</taxon>
        <taxon>Bacillati</taxon>
        <taxon>Bacillota</taxon>
        <taxon>Clostridia</taxon>
        <taxon>Lachnospirales</taxon>
        <taxon>Lachnospiraceae</taxon>
        <taxon>Bariatricus</taxon>
    </lineage>
</organism>
<evidence type="ECO:0000256" key="2">
    <source>
        <dbReference type="ARBA" id="ARBA00022475"/>
    </source>
</evidence>
<sequence length="406" mass="45888">MLMTPIDLHDIVTESFQQEIQDSFAYATGFGVVFLDRAGKHIGPGSNFTKFCRCINARKDGAHCCTLSNQHAISLALKSKKPSIYVCHANLINIEIPLIYKNYYVGAITAGQVLCPEMDFYPKDAISASVNWLDDPQLAEYYKEIPVLSRQQIEAATTALMNLSNFIIQSFAYNQVVKDYADNREKLLLAEKRQLNLEHQLKLAQLDALQKQVTPHFMFNVLSSISRLLSLGEYDTASKMVDSFAHMMRYSLSDIHTGVTLEQEMTYIKNYLSIQKYRFGDLIHYRISCDEKAKKVQIPFFALQPLVENSVEHGILAKAEGGTITVHVTCTAASVLIDISDSGVGISKESLEMIQKQLVKDNLPDTSHVGLYNCYRRFMLFYKDNADFQIASKESQGTQIKIRIPY</sequence>
<evidence type="ECO:0000259" key="14">
    <source>
        <dbReference type="Pfam" id="PF10114"/>
    </source>
</evidence>
<evidence type="ECO:0000256" key="10">
    <source>
        <dbReference type="ARBA" id="ARBA00023012"/>
    </source>
</evidence>
<keyword evidence="16" id="KW-1185">Reference proteome</keyword>
<keyword evidence="8" id="KW-0067">ATP-binding</keyword>
<reference evidence="15 16" key="1">
    <citation type="submission" date="2021-10" db="EMBL/GenBank/DDBJ databases">
        <title>Collection of gut derived symbiotic bacterial strains cultured from healthy donors.</title>
        <authorList>
            <person name="Lin H."/>
            <person name="Littmann E."/>
            <person name="Kohout C."/>
            <person name="Pamer E.G."/>
        </authorList>
    </citation>
    <scope>NUCLEOTIDE SEQUENCE [LARGE SCALE GENOMIC DNA]</scope>
    <source>
        <strain evidence="15 16">DFI.1.165</strain>
    </source>
</reference>
<dbReference type="RefSeq" id="WP_082891550.1">
    <property type="nucleotide sequence ID" value="NZ_JAJCIQ010000004.1"/>
</dbReference>
<feature type="domain" description="Histidine kinase/HSP90-like ATPase" evidence="12">
    <location>
        <begin position="302"/>
        <end position="405"/>
    </location>
</feature>
<keyword evidence="7" id="KW-0418">Kinase</keyword>
<dbReference type="PANTHER" id="PTHR34220:SF11">
    <property type="entry name" value="SENSOR PROTEIN KINASE HPTS"/>
    <property type="match status" value="1"/>
</dbReference>
<evidence type="ECO:0000256" key="1">
    <source>
        <dbReference type="ARBA" id="ARBA00004651"/>
    </source>
</evidence>
<protein>
    <submittedName>
        <fullName evidence="15">PocR ligand-binding domain-containing protein</fullName>
    </submittedName>
</protein>
<evidence type="ECO:0000256" key="11">
    <source>
        <dbReference type="ARBA" id="ARBA00023136"/>
    </source>
</evidence>